<dbReference type="Proteomes" id="UP000789759">
    <property type="component" value="Unassembled WGS sequence"/>
</dbReference>
<accession>A0A9N9J3E3</accession>
<reference evidence="1" key="1">
    <citation type="submission" date="2021-06" db="EMBL/GenBank/DDBJ databases">
        <authorList>
            <person name="Kallberg Y."/>
            <person name="Tangrot J."/>
            <person name="Rosling A."/>
        </authorList>
    </citation>
    <scope>NUCLEOTIDE SEQUENCE</scope>
    <source>
        <strain evidence="1">FL966</strain>
    </source>
</reference>
<sequence length="120" mass="13977">MLSITQTKFGDISDCICTDEGCIYIDKAEHTKKKKEVKTNNFEKQPQYYEHSSQLLNSIFQKSYINFPKQKNEIWQKPKLDPSLFYKNSKYEAFFNKQTSTTLLDKLATEAKDSACKANN</sequence>
<evidence type="ECO:0000313" key="1">
    <source>
        <dbReference type="EMBL" id="CAG8760635.1"/>
    </source>
</evidence>
<dbReference type="EMBL" id="CAJVQA010019788">
    <property type="protein sequence ID" value="CAG8760635.1"/>
    <property type="molecule type" value="Genomic_DNA"/>
</dbReference>
<gene>
    <name evidence="1" type="ORF">CPELLU_LOCUS15282</name>
</gene>
<name>A0A9N9J3E3_9GLOM</name>
<keyword evidence="2" id="KW-1185">Reference proteome</keyword>
<proteinExistence type="predicted"/>
<protein>
    <submittedName>
        <fullName evidence="1">618_t:CDS:1</fullName>
    </submittedName>
</protein>
<feature type="non-terminal residue" evidence="1">
    <location>
        <position position="120"/>
    </location>
</feature>
<dbReference type="AlphaFoldDB" id="A0A9N9J3E3"/>
<organism evidence="1 2">
    <name type="scientific">Cetraspora pellucida</name>
    <dbReference type="NCBI Taxonomy" id="1433469"/>
    <lineage>
        <taxon>Eukaryota</taxon>
        <taxon>Fungi</taxon>
        <taxon>Fungi incertae sedis</taxon>
        <taxon>Mucoromycota</taxon>
        <taxon>Glomeromycotina</taxon>
        <taxon>Glomeromycetes</taxon>
        <taxon>Diversisporales</taxon>
        <taxon>Gigasporaceae</taxon>
        <taxon>Cetraspora</taxon>
    </lineage>
</organism>
<comment type="caution">
    <text evidence="1">The sequence shown here is derived from an EMBL/GenBank/DDBJ whole genome shotgun (WGS) entry which is preliminary data.</text>
</comment>
<evidence type="ECO:0000313" key="2">
    <source>
        <dbReference type="Proteomes" id="UP000789759"/>
    </source>
</evidence>